<comment type="caution">
    <text evidence="9">The sequence shown here is derived from an EMBL/GenBank/DDBJ whole genome shotgun (WGS) entry which is preliminary data.</text>
</comment>
<proteinExistence type="predicted"/>
<dbReference type="Gene3D" id="1.20.120.1750">
    <property type="match status" value="1"/>
</dbReference>
<feature type="domain" description="RING-type" evidence="8">
    <location>
        <begin position="1"/>
        <end position="194"/>
    </location>
</feature>
<dbReference type="InterPro" id="IPR044066">
    <property type="entry name" value="TRIAD_supradom"/>
</dbReference>
<reference evidence="9" key="1">
    <citation type="journal article" date="2017" name="Mycologia">
        <title>Fusarium algeriense, sp. nov., a novel toxigenic crown rot pathogen of durum wheat from Algeria is nested in the Fusarium burgessii species complex.</title>
        <authorList>
            <person name="Laraba I."/>
            <person name="Keddad A."/>
            <person name="Boureghda H."/>
            <person name="Abdallah N."/>
            <person name="Vaughan M.M."/>
            <person name="Proctor R.H."/>
            <person name="Busman M."/>
            <person name="O'Donnell K."/>
        </authorList>
    </citation>
    <scope>NUCLEOTIDE SEQUENCE</scope>
    <source>
        <strain evidence="9">NRRL 25174</strain>
    </source>
</reference>
<dbReference type="AlphaFoldDB" id="A0A9P5ASC4"/>
<keyword evidence="5" id="KW-0833">Ubl conjugation pathway</keyword>
<keyword evidence="2" id="KW-0479">Metal-binding</keyword>
<dbReference type="GO" id="GO:0004842">
    <property type="term" value="F:ubiquitin-protein transferase activity"/>
    <property type="evidence" value="ECO:0007669"/>
    <property type="project" value="InterPro"/>
</dbReference>
<feature type="region of interest" description="Disordered" evidence="7">
    <location>
        <begin position="47"/>
        <end position="102"/>
    </location>
</feature>
<name>A0A9P5ASC4_9HYPO</name>
<evidence type="ECO:0000259" key="8">
    <source>
        <dbReference type="PROSITE" id="PS51873"/>
    </source>
</evidence>
<evidence type="ECO:0000256" key="3">
    <source>
        <dbReference type="ARBA" id="ARBA00022737"/>
    </source>
</evidence>
<dbReference type="InterPro" id="IPR031127">
    <property type="entry name" value="E3_UB_ligase_RBR"/>
</dbReference>
<dbReference type="CDD" id="cd22584">
    <property type="entry name" value="Rcat_RBR_unk"/>
    <property type="match status" value="1"/>
</dbReference>
<accession>A0A9P5ASC4</accession>
<dbReference type="OrthoDB" id="10009520at2759"/>
<dbReference type="PROSITE" id="PS51873">
    <property type="entry name" value="TRIAD"/>
    <property type="match status" value="1"/>
</dbReference>
<reference evidence="9" key="2">
    <citation type="submission" date="2020-02" db="EMBL/GenBank/DDBJ databases">
        <title>Identification and distribution of gene clusters putatively required for synthesis of sphingolipid metabolism inhibitors in phylogenetically diverse species of the filamentous fungus Fusarium.</title>
        <authorList>
            <person name="Kim H.-S."/>
            <person name="Busman M."/>
            <person name="Brown D.W."/>
            <person name="Divon H."/>
            <person name="Uhlig S."/>
            <person name="Proctor R.H."/>
        </authorList>
    </citation>
    <scope>NUCLEOTIDE SEQUENCE</scope>
    <source>
        <strain evidence="9">NRRL 25174</strain>
    </source>
</reference>
<keyword evidence="10" id="KW-1185">Reference proteome</keyword>
<sequence length="272" mass="30224">MDEQNDYAIALSIAQAVEADAELIATIVREKEQARRVFEFAWRLNRNPRATPEGNNDNADDPAESTGAETGANHGKTDDAPGIPGADEADIEDPNGDGSQSGTSIEAGVANCTRCNKKTCLNCMSDAHSGVCADDPESERVLRLAEQHGWRRCEQCRRVVELAHGCSHITCLCKYQFCYACGKRWKTCQCPQWNENHLVERAKGAVAAAVPGRLDEVRACGHQGYFERVYGQAECENCGQEMRNFILECQICGIDVCHRCLQAYRNRHRQRN</sequence>
<evidence type="ECO:0000313" key="10">
    <source>
        <dbReference type="Proteomes" id="UP000730481"/>
    </source>
</evidence>
<evidence type="ECO:0000256" key="1">
    <source>
        <dbReference type="ARBA" id="ARBA00022679"/>
    </source>
</evidence>
<evidence type="ECO:0000256" key="7">
    <source>
        <dbReference type="SAM" id="MobiDB-lite"/>
    </source>
</evidence>
<evidence type="ECO:0000256" key="5">
    <source>
        <dbReference type="ARBA" id="ARBA00022786"/>
    </source>
</evidence>
<keyword evidence="4" id="KW-0863">Zinc-finger</keyword>
<keyword evidence="3" id="KW-0677">Repeat</keyword>
<evidence type="ECO:0000256" key="2">
    <source>
        <dbReference type="ARBA" id="ARBA00022723"/>
    </source>
</evidence>
<dbReference type="EMBL" id="PVQB02000065">
    <property type="protein sequence ID" value="KAF4344091.1"/>
    <property type="molecule type" value="Genomic_DNA"/>
</dbReference>
<dbReference type="GO" id="GO:0008270">
    <property type="term" value="F:zinc ion binding"/>
    <property type="evidence" value="ECO:0007669"/>
    <property type="project" value="UniProtKB-KW"/>
</dbReference>
<dbReference type="PANTHER" id="PTHR11685">
    <property type="entry name" value="RBR FAMILY RING FINGER AND IBR DOMAIN-CONTAINING"/>
    <property type="match status" value="1"/>
</dbReference>
<dbReference type="Proteomes" id="UP000730481">
    <property type="component" value="Unassembled WGS sequence"/>
</dbReference>
<dbReference type="GO" id="GO:0016567">
    <property type="term" value="P:protein ubiquitination"/>
    <property type="evidence" value="ECO:0007669"/>
    <property type="project" value="InterPro"/>
</dbReference>
<keyword evidence="1" id="KW-0808">Transferase</keyword>
<protein>
    <submittedName>
        <fullName evidence="9">IBR domain protein</fullName>
    </submittedName>
</protein>
<keyword evidence="6" id="KW-0862">Zinc</keyword>
<evidence type="ECO:0000256" key="4">
    <source>
        <dbReference type="ARBA" id="ARBA00022771"/>
    </source>
</evidence>
<gene>
    <name evidence="9" type="ORF">FBEOM_1963</name>
</gene>
<dbReference type="SUPFAM" id="SSF57850">
    <property type="entry name" value="RING/U-box"/>
    <property type="match status" value="1"/>
</dbReference>
<organism evidence="9 10">
    <name type="scientific">Fusarium beomiforme</name>
    <dbReference type="NCBI Taxonomy" id="44412"/>
    <lineage>
        <taxon>Eukaryota</taxon>
        <taxon>Fungi</taxon>
        <taxon>Dikarya</taxon>
        <taxon>Ascomycota</taxon>
        <taxon>Pezizomycotina</taxon>
        <taxon>Sordariomycetes</taxon>
        <taxon>Hypocreomycetidae</taxon>
        <taxon>Hypocreales</taxon>
        <taxon>Nectriaceae</taxon>
        <taxon>Fusarium</taxon>
        <taxon>Fusarium burgessii species complex</taxon>
    </lineage>
</organism>
<evidence type="ECO:0000256" key="6">
    <source>
        <dbReference type="ARBA" id="ARBA00022833"/>
    </source>
</evidence>
<evidence type="ECO:0000313" key="9">
    <source>
        <dbReference type="EMBL" id="KAF4344091.1"/>
    </source>
</evidence>